<evidence type="ECO:0000313" key="2">
    <source>
        <dbReference type="EMBL" id="KAK0735965.1"/>
    </source>
</evidence>
<dbReference type="AlphaFoldDB" id="A0AA40EDI6"/>
<reference evidence="2" key="1">
    <citation type="submission" date="2023-06" db="EMBL/GenBank/DDBJ databases">
        <title>Genome-scale phylogeny and comparative genomics of the fungal order Sordariales.</title>
        <authorList>
            <consortium name="Lawrence Berkeley National Laboratory"/>
            <person name="Hensen N."/>
            <person name="Bonometti L."/>
            <person name="Westerberg I."/>
            <person name="Brannstrom I.O."/>
            <person name="Guillou S."/>
            <person name="Cros-Aarteil S."/>
            <person name="Calhoun S."/>
            <person name="Haridas S."/>
            <person name="Kuo A."/>
            <person name="Mondo S."/>
            <person name="Pangilinan J."/>
            <person name="Riley R."/>
            <person name="Labutti K."/>
            <person name="Andreopoulos B."/>
            <person name="Lipzen A."/>
            <person name="Chen C."/>
            <person name="Yanf M."/>
            <person name="Daum C."/>
            <person name="Ng V."/>
            <person name="Clum A."/>
            <person name="Steindorff A."/>
            <person name="Ohm R."/>
            <person name="Martin F."/>
            <person name="Silar P."/>
            <person name="Natvig D."/>
            <person name="Lalanne C."/>
            <person name="Gautier V."/>
            <person name="Ament-Velasquez S.L."/>
            <person name="Kruys A."/>
            <person name="Hutchinson M.I."/>
            <person name="Powell A.J."/>
            <person name="Barry K."/>
            <person name="Miller A.N."/>
            <person name="Grigoriev I.V."/>
            <person name="Debuchy R."/>
            <person name="Gladieux P."/>
            <person name="Thoren M.H."/>
            <person name="Johannesson H."/>
        </authorList>
    </citation>
    <scope>NUCLEOTIDE SEQUENCE</scope>
    <source>
        <strain evidence="2">CBS 540.89</strain>
    </source>
</reference>
<dbReference type="Proteomes" id="UP001172159">
    <property type="component" value="Unassembled WGS sequence"/>
</dbReference>
<dbReference type="EMBL" id="JAUKTV010000006">
    <property type="protein sequence ID" value="KAK0735965.1"/>
    <property type="molecule type" value="Genomic_DNA"/>
</dbReference>
<organism evidence="2 3">
    <name type="scientific">Apiosordaria backusii</name>
    <dbReference type="NCBI Taxonomy" id="314023"/>
    <lineage>
        <taxon>Eukaryota</taxon>
        <taxon>Fungi</taxon>
        <taxon>Dikarya</taxon>
        <taxon>Ascomycota</taxon>
        <taxon>Pezizomycotina</taxon>
        <taxon>Sordariomycetes</taxon>
        <taxon>Sordariomycetidae</taxon>
        <taxon>Sordariales</taxon>
        <taxon>Lasiosphaeriaceae</taxon>
        <taxon>Apiosordaria</taxon>
    </lineage>
</organism>
<protein>
    <submittedName>
        <fullName evidence="2">Uncharacterized protein</fullName>
    </submittedName>
</protein>
<proteinExistence type="predicted"/>
<evidence type="ECO:0000256" key="1">
    <source>
        <dbReference type="SAM" id="MobiDB-lite"/>
    </source>
</evidence>
<evidence type="ECO:0000313" key="3">
    <source>
        <dbReference type="Proteomes" id="UP001172159"/>
    </source>
</evidence>
<sequence length="327" mass="36107">MPRGQTSAGGVAPSPPLRQGHTLSRPTPGTTDIHPKHGAATGPPEAEHRFTSTKQRAVRPRTATGRPSRPMLVVSTAVMVVVYLAARQGRRRQPRGGTQQQSNAVTKLAHNRHDGRLHSSNGRRLVDGELKRGDAHGSGRRYCGLWRGATQPGRNTDPLTRREQASFAVTSDVPMQVPIRQPARARETERARDVDSRMRSPSTPLPPQRRPAASYLPRPVSNHHFTSVHHPYPFRPRPSFFLPPPFLLPRLSSRCSTRNTAPKERQHERASGQAAARPALLDARDGWRFVLVRQITDGHWPSLSWLDSVGIICGGMPSMRQAPAGNQ</sequence>
<feature type="compositionally biased region" description="Polar residues" evidence="1">
    <location>
        <begin position="21"/>
        <end position="30"/>
    </location>
</feature>
<accession>A0AA40EDI6</accession>
<feature type="region of interest" description="Disordered" evidence="1">
    <location>
        <begin position="180"/>
        <end position="217"/>
    </location>
</feature>
<gene>
    <name evidence="2" type="ORF">B0T21DRAFT_348090</name>
</gene>
<feature type="region of interest" description="Disordered" evidence="1">
    <location>
        <begin position="1"/>
        <end position="70"/>
    </location>
</feature>
<feature type="compositionally biased region" description="Basic and acidic residues" evidence="1">
    <location>
        <begin position="184"/>
        <end position="198"/>
    </location>
</feature>
<keyword evidence="3" id="KW-1185">Reference proteome</keyword>
<feature type="region of interest" description="Disordered" evidence="1">
    <location>
        <begin position="89"/>
        <end position="137"/>
    </location>
</feature>
<feature type="region of interest" description="Disordered" evidence="1">
    <location>
        <begin position="253"/>
        <end position="277"/>
    </location>
</feature>
<comment type="caution">
    <text evidence="2">The sequence shown here is derived from an EMBL/GenBank/DDBJ whole genome shotgun (WGS) entry which is preliminary data.</text>
</comment>
<feature type="compositionally biased region" description="Basic and acidic residues" evidence="1">
    <location>
        <begin position="124"/>
        <end position="137"/>
    </location>
</feature>
<name>A0AA40EDI6_9PEZI</name>
<feature type="compositionally biased region" description="Basic and acidic residues" evidence="1">
    <location>
        <begin position="261"/>
        <end position="270"/>
    </location>
</feature>